<name>A0A1K0JBE2_CUPNE</name>
<dbReference type="SUPFAM" id="SSF47413">
    <property type="entry name" value="lambda repressor-like DNA-binding domains"/>
    <property type="match status" value="1"/>
</dbReference>
<dbReference type="SMART" id="SM00354">
    <property type="entry name" value="HTH_LACI"/>
    <property type="match status" value="1"/>
</dbReference>
<sequence>MPRPVIRPVSDQKPAEKLTIQDVADYAGVSKATVSRYLNRGGEQLSADVEARVAAAIRALGYSPSPMAQGLKRGKSRLIGLVVADVSNSFSVAVLRGVEKACRDAGYMVMLFNLGNDEQLEREAIRSLSAYRVEGFILHTLGHDAGALADAAQLGKPVVLVDRKVGDAEVDLVALDNQTAVQEAAGHLVEAGYRRLLFISEPIRAISSRNERARAFQAFVAEHADTIGGTVFEAQRGDDDALDEALRALRRGAGQAPVAVLAANAVISLRVAASAARLGWQLGADLGLIGFDDPEWAALVGPGLSAISQPTDDIGRVATNCLIERLQGAQLPPRRVLLPGTLVTRGSTRRA</sequence>
<dbReference type="AlphaFoldDB" id="A0A1K0JBE2"/>
<dbReference type="InterPro" id="IPR010982">
    <property type="entry name" value="Lambda_DNA-bd_dom_sf"/>
</dbReference>
<dbReference type="CDD" id="cd06283">
    <property type="entry name" value="PBP1_RegR_EndR_KdgR-like"/>
    <property type="match status" value="1"/>
</dbReference>
<dbReference type="InterPro" id="IPR000843">
    <property type="entry name" value="HTH_LacI"/>
</dbReference>
<dbReference type="InterPro" id="IPR046335">
    <property type="entry name" value="LacI/GalR-like_sensor"/>
</dbReference>
<dbReference type="CDD" id="cd01392">
    <property type="entry name" value="HTH_LacI"/>
    <property type="match status" value="1"/>
</dbReference>
<evidence type="ECO:0000256" key="1">
    <source>
        <dbReference type="ARBA" id="ARBA00023015"/>
    </source>
</evidence>
<dbReference type="PRINTS" id="PR00036">
    <property type="entry name" value="HTHLACI"/>
</dbReference>
<dbReference type="Gene3D" id="1.10.260.40">
    <property type="entry name" value="lambda repressor-like DNA-binding domains"/>
    <property type="match status" value="1"/>
</dbReference>
<evidence type="ECO:0000313" key="6">
    <source>
        <dbReference type="EMBL" id="SCU75262.1"/>
    </source>
</evidence>
<dbReference type="EMBL" id="FMSH01000149">
    <property type="protein sequence ID" value="SCU75262.1"/>
    <property type="molecule type" value="Genomic_DNA"/>
</dbReference>
<feature type="domain" description="HTH cro/C1-type" evidence="5">
    <location>
        <begin position="17"/>
        <end position="39"/>
    </location>
</feature>
<proteinExistence type="predicted"/>
<evidence type="ECO:0000259" key="4">
    <source>
        <dbReference type="PROSITE" id="PS50932"/>
    </source>
</evidence>
<gene>
    <name evidence="6" type="ORF">CNECB9_2320030</name>
</gene>
<keyword evidence="2" id="KW-0238">DNA-binding</keyword>
<dbReference type="Gene3D" id="3.40.50.2300">
    <property type="match status" value="2"/>
</dbReference>
<dbReference type="Pfam" id="PF13377">
    <property type="entry name" value="Peripla_BP_3"/>
    <property type="match status" value="1"/>
</dbReference>
<reference evidence="6" key="1">
    <citation type="submission" date="2016-09" db="EMBL/GenBank/DDBJ databases">
        <authorList>
            <person name="Capua I."/>
            <person name="De Benedictis P."/>
            <person name="Joannis T."/>
            <person name="Lombin L.H."/>
            <person name="Cattoli G."/>
        </authorList>
    </citation>
    <scope>NUCLEOTIDE SEQUENCE</scope>
    <source>
        <strain evidence="6">B9</strain>
    </source>
</reference>
<dbReference type="RefSeq" id="WP_340523534.1">
    <property type="nucleotide sequence ID" value="NZ_FMSH01000149.1"/>
</dbReference>
<dbReference type="GO" id="GO:0003700">
    <property type="term" value="F:DNA-binding transcription factor activity"/>
    <property type="evidence" value="ECO:0007669"/>
    <property type="project" value="TreeGrafter"/>
</dbReference>
<keyword evidence="1" id="KW-0805">Transcription regulation</keyword>
<dbReference type="PROSITE" id="PS00356">
    <property type="entry name" value="HTH_LACI_1"/>
    <property type="match status" value="1"/>
</dbReference>
<dbReference type="GO" id="GO:0000976">
    <property type="term" value="F:transcription cis-regulatory region binding"/>
    <property type="evidence" value="ECO:0007669"/>
    <property type="project" value="TreeGrafter"/>
</dbReference>
<dbReference type="PANTHER" id="PTHR30146:SF145">
    <property type="entry name" value="RIBOSE OPERON REPRESSOR"/>
    <property type="match status" value="1"/>
</dbReference>
<feature type="domain" description="HTH lacI-type" evidence="4">
    <location>
        <begin position="18"/>
        <end position="73"/>
    </location>
</feature>
<evidence type="ECO:0000256" key="3">
    <source>
        <dbReference type="ARBA" id="ARBA00023163"/>
    </source>
</evidence>
<dbReference type="SUPFAM" id="SSF53822">
    <property type="entry name" value="Periplasmic binding protein-like I"/>
    <property type="match status" value="1"/>
</dbReference>
<dbReference type="InterPro" id="IPR028082">
    <property type="entry name" value="Peripla_BP_I"/>
</dbReference>
<dbReference type="PROSITE" id="PS50932">
    <property type="entry name" value="HTH_LACI_2"/>
    <property type="match status" value="1"/>
</dbReference>
<dbReference type="PROSITE" id="PS50943">
    <property type="entry name" value="HTH_CROC1"/>
    <property type="match status" value="1"/>
</dbReference>
<keyword evidence="3" id="KW-0804">Transcription</keyword>
<protein>
    <submittedName>
        <fullName evidence="6">Transcriptional regulator LacI family</fullName>
    </submittedName>
</protein>
<dbReference type="InterPro" id="IPR001387">
    <property type="entry name" value="Cro/C1-type_HTH"/>
</dbReference>
<evidence type="ECO:0000256" key="2">
    <source>
        <dbReference type="ARBA" id="ARBA00023125"/>
    </source>
</evidence>
<accession>A0A1K0JBE2</accession>
<evidence type="ECO:0000259" key="5">
    <source>
        <dbReference type="PROSITE" id="PS50943"/>
    </source>
</evidence>
<organism evidence="6">
    <name type="scientific">Cupriavidus necator</name>
    <name type="common">Alcaligenes eutrophus</name>
    <name type="synonym">Ralstonia eutropha</name>
    <dbReference type="NCBI Taxonomy" id="106590"/>
    <lineage>
        <taxon>Bacteria</taxon>
        <taxon>Pseudomonadati</taxon>
        <taxon>Pseudomonadota</taxon>
        <taxon>Betaproteobacteria</taxon>
        <taxon>Burkholderiales</taxon>
        <taxon>Burkholderiaceae</taxon>
        <taxon>Cupriavidus</taxon>
    </lineage>
</organism>
<dbReference type="PANTHER" id="PTHR30146">
    <property type="entry name" value="LACI-RELATED TRANSCRIPTIONAL REPRESSOR"/>
    <property type="match status" value="1"/>
</dbReference>
<dbReference type="Pfam" id="PF00356">
    <property type="entry name" value="LacI"/>
    <property type="match status" value="1"/>
</dbReference>